<evidence type="ECO:0000313" key="2">
    <source>
        <dbReference type="Proteomes" id="UP000020595"/>
    </source>
</evidence>
<dbReference type="PATRIC" id="fig|1310613.3.peg.3291"/>
<organism evidence="1 2">
    <name type="scientific">Acinetobacter baumannii (strain 1295743)</name>
    <dbReference type="NCBI Taxonomy" id="1310613"/>
    <lineage>
        <taxon>Bacteria</taxon>
        <taxon>Pseudomonadati</taxon>
        <taxon>Pseudomonadota</taxon>
        <taxon>Gammaproteobacteria</taxon>
        <taxon>Moraxellales</taxon>
        <taxon>Moraxellaceae</taxon>
        <taxon>Acinetobacter</taxon>
        <taxon>Acinetobacter calcoaceticus/baumannii complex</taxon>
    </lineage>
</organism>
<sequence>MIAEISITTPKEGKILGNIVPRQENKTLKILGCSRTIILF</sequence>
<dbReference type="Proteomes" id="UP000020595">
    <property type="component" value="Unassembled WGS sequence"/>
</dbReference>
<accession>A0A009HMB0</accession>
<dbReference type="EMBL" id="JEWH01000059">
    <property type="protein sequence ID" value="EXB04140.1"/>
    <property type="molecule type" value="Genomic_DNA"/>
</dbReference>
<proteinExistence type="predicted"/>
<evidence type="ECO:0000313" key="1">
    <source>
        <dbReference type="EMBL" id="EXB04140.1"/>
    </source>
</evidence>
<comment type="caution">
    <text evidence="1">The sequence shown here is derived from an EMBL/GenBank/DDBJ whole genome shotgun (WGS) entry which is preliminary data.</text>
</comment>
<name>A0A009HMB0_ACIB9</name>
<gene>
    <name evidence="1" type="ORF">J512_3427</name>
</gene>
<reference evidence="1 2" key="1">
    <citation type="submission" date="2014-02" db="EMBL/GenBank/DDBJ databases">
        <title>Comparative genomics and transcriptomics to identify genetic mechanisms underlying the emergence of carbapenem resistant Acinetobacter baumannii (CRAb).</title>
        <authorList>
            <person name="Harris A.D."/>
            <person name="Johnson K.J."/>
            <person name="George J."/>
            <person name="Shefchek K."/>
            <person name="Daugherty S.C."/>
            <person name="Parankush S."/>
            <person name="Sadzewicz L."/>
            <person name="Tallon L."/>
            <person name="Sengamalay N."/>
            <person name="Hazen T.H."/>
            <person name="Rasko D.A."/>
        </authorList>
    </citation>
    <scope>NUCLEOTIDE SEQUENCE [LARGE SCALE GENOMIC DNA]</scope>
    <source>
        <strain evidence="1 2">1295743</strain>
    </source>
</reference>
<dbReference type="AlphaFoldDB" id="A0A009HMB0"/>
<protein>
    <submittedName>
        <fullName evidence="1">Uncharacterized protein</fullName>
    </submittedName>
</protein>